<feature type="compositionally biased region" description="Basic and acidic residues" evidence="1">
    <location>
        <begin position="783"/>
        <end position="808"/>
    </location>
</feature>
<evidence type="ECO:0000313" key="4">
    <source>
        <dbReference type="EMBL" id="KEZ45334.1"/>
    </source>
</evidence>
<dbReference type="OrthoDB" id="19394at2759"/>
<proteinExistence type="predicted"/>
<feature type="region of interest" description="Disordered" evidence="1">
    <location>
        <begin position="781"/>
        <end position="901"/>
    </location>
</feature>
<sequence>MAALVGTSVNRPTNIKRRDDNIESKLQLYGIYSAFKAGKVPSNEQVDVALNSFLESKALKSPSGRLSAEGQSLVADTREVVRLAKYLFLSKNEGNILQDFIWESEQFRPTGIEGPHAPVDKATAKKHGDQAVQGLRNLGTLIITNGQFRKLLKDFTVLFRDMAGDAATNVAGLVRPTEEELSQIDKPAEDNTWYEKPEFSKGKFSRESMRERLKGVYRGKPKEDVQGAAKPSDKTKGGPRLSTRDKLKQKYEERVSEKDREKFRQRNEDYRRRLRAYYHEKMPEERKKQTIWRLKKMILECQHHPDYSRSVETLLDLAEEYGRYGRSMSEGGTGTLQQTRSRLQKAQDDLKTIIERFANGTSTDPLWDSVDSLFEASRHDEELRGWFKNMDSYIRRCLLEEGYIVEDASNRDWDELYERGRYLFRDKYRTNTDRIIDETRFVSEQFDKDPQNKEFGLAVQRLFQHLGNDETGKLVFKPHLVKDLTGVIIPAAIESIEYVPIPRIEYSDPMIDAVVENLIVEADNIFPNLVEVKSSHYFKMGRKKIPNDQHQVFDVRVGGIQMDLRDVNYYIHKKQGFPAIQDTGIVNVFLGGSGLTSEIRVSTAERHDMQRFFKVEKVDVDIRNLKIKLVKSKFKVVFALLQPILVRVMRPVIQKIVEKHIKEQFNKWDAILYDIQQDARHTLEDERARAATEAGFKRSTIYNRYYSSAKKYREHRKEEARLRAREREPIPRKVNIAYTMHDSIFPDVKLPGATSERATKYKDMSMEGEAWESPVFSIGHASHSRDIPRAPKIDKKLGQRKTFEESRRKERQRASQAKMEAQQQAQAQKTGNVVYSQQQGTGAGDTYVQQGQGNIGQQQGTGTTSTTYTNETGIDGGGYQKPVGTAPIGSSSTYSGPTVGSGGGGGGVAGAGTGAGTGHTGNGGGVTGGIGYVQQKQGGEFATTTGLKTEPDPTGKQGQQGSLGASQFENGNPAAVRQTAEFPGTGGTTAPLVNPETSRIS</sequence>
<feature type="compositionally biased region" description="Low complexity" evidence="1">
    <location>
        <begin position="849"/>
        <end position="873"/>
    </location>
</feature>
<dbReference type="VEuPathDB" id="FungiDB:SAPIO_CDS2145"/>
<accession>A0A084GDC2</accession>
<dbReference type="PANTHER" id="PTHR31138">
    <property type="entry name" value="CHROMOSOME 19, WHOLE GENOME SHOTGUN SEQUENCE"/>
    <property type="match status" value="1"/>
</dbReference>
<feature type="domain" description="HAM1-like C-terminal" evidence="2">
    <location>
        <begin position="620"/>
        <end position="788"/>
    </location>
</feature>
<evidence type="ECO:0000259" key="2">
    <source>
        <dbReference type="Pfam" id="PF14613"/>
    </source>
</evidence>
<dbReference type="Gene3D" id="3.15.10.10">
    <property type="entry name" value="Bactericidal permeability-increasing protein, domain 1"/>
    <property type="match status" value="1"/>
</dbReference>
<dbReference type="HOGENOM" id="CLU_007183_1_0_1"/>
<comment type="caution">
    <text evidence="4">The sequence shown here is derived from an EMBL/GenBank/DDBJ whole genome shotgun (WGS) entry which is preliminary data.</text>
</comment>
<feature type="region of interest" description="Disordered" evidence="1">
    <location>
        <begin position="941"/>
        <end position="1001"/>
    </location>
</feature>
<name>A0A084GDC2_PSEDA</name>
<dbReference type="InterPro" id="IPR027842">
    <property type="entry name" value="HAM1-like_C"/>
</dbReference>
<dbReference type="KEGG" id="sapo:SAPIO_CDS2145"/>
<protein>
    <recommendedName>
        <fullName evidence="6">Bactericidal permeability-increasing protein</fullName>
    </recommendedName>
</protein>
<dbReference type="EMBL" id="JOWA01000085">
    <property type="protein sequence ID" value="KEZ45334.1"/>
    <property type="molecule type" value="Genomic_DNA"/>
</dbReference>
<evidence type="ECO:0008006" key="6">
    <source>
        <dbReference type="Google" id="ProtNLM"/>
    </source>
</evidence>
<gene>
    <name evidence="4" type="ORF">SAPIO_CDS2145</name>
</gene>
<evidence type="ECO:0000259" key="3">
    <source>
        <dbReference type="Pfam" id="PF19343"/>
    </source>
</evidence>
<keyword evidence="5" id="KW-1185">Reference proteome</keyword>
<dbReference type="Pfam" id="PF19343">
    <property type="entry name" value="HAM1_N"/>
    <property type="match status" value="1"/>
</dbReference>
<dbReference type="GeneID" id="27721217"/>
<feature type="compositionally biased region" description="Low complexity" evidence="1">
    <location>
        <begin position="889"/>
        <end position="898"/>
    </location>
</feature>
<feature type="compositionally biased region" description="Low complexity" evidence="1">
    <location>
        <begin position="814"/>
        <end position="828"/>
    </location>
</feature>
<dbReference type="Proteomes" id="UP000028545">
    <property type="component" value="Unassembled WGS sequence"/>
</dbReference>
<organism evidence="4 5">
    <name type="scientific">Pseudallescheria apiosperma</name>
    <name type="common">Scedosporium apiospermum</name>
    <dbReference type="NCBI Taxonomy" id="563466"/>
    <lineage>
        <taxon>Eukaryota</taxon>
        <taxon>Fungi</taxon>
        <taxon>Dikarya</taxon>
        <taxon>Ascomycota</taxon>
        <taxon>Pezizomycotina</taxon>
        <taxon>Sordariomycetes</taxon>
        <taxon>Hypocreomycetidae</taxon>
        <taxon>Microascales</taxon>
        <taxon>Microascaceae</taxon>
        <taxon>Scedosporium</taxon>
    </lineage>
</organism>
<dbReference type="InterPro" id="IPR045967">
    <property type="entry name" value="HAM1-like_N"/>
</dbReference>
<dbReference type="RefSeq" id="XP_016645133.1">
    <property type="nucleotide sequence ID" value="XM_016785255.1"/>
</dbReference>
<dbReference type="PANTHER" id="PTHR31138:SF1">
    <property type="entry name" value="PDZ DOMAIN-CONTAINING PROTEIN"/>
    <property type="match status" value="1"/>
</dbReference>
<dbReference type="Pfam" id="PF14613">
    <property type="entry name" value="HAM1_C"/>
    <property type="match status" value="1"/>
</dbReference>
<evidence type="ECO:0000313" key="5">
    <source>
        <dbReference type="Proteomes" id="UP000028545"/>
    </source>
</evidence>
<feature type="compositionally biased region" description="Polar residues" evidence="1">
    <location>
        <begin position="829"/>
        <end position="840"/>
    </location>
</feature>
<dbReference type="OMA" id="NTWHEAP"/>
<feature type="domain" description="HAM1-like N-terminal" evidence="3">
    <location>
        <begin position="7"/>
        <end position="607"/>
    </location>
</feature>
<evidence type="ECO:0000256" key="1">
    <source>
        <dbReference type="SAM" id="MobiDB-lite"/>
    </source>
</evidence>
<dbReference type="AlphaFoldDB" id="A0A084GDC2"/>
<feature type="region of interest" description="Disordered" evidence="1">
    <location>
        <begin position="214"/>
        <end position="264"/>
    </location>
</feature>
<reference evidence="4 5" key="1">
    <citation type="journal article" date="2014" name="Genome Announc.">
        <title>Draft genome sequence of the pathogenic fungus Scedosporium apiospermum.</title>
        <authorList>
            <person name="Vandeputte P."/>
            <person name="Ghamrawi S."/>
            <person name="Rechenmann M."/>
            <person name="Iltis A."/>
            <person name="Giraud S."/>
            <person name="Fleury M."/>
            <person name="Thornton C."/>
            <person name="Delhaes L."/>
            <person name="Meyer W."/>
            <person name="Papon N."/>
            <person name="Bouchara J.P."/>
        </authorList>
    </citation>
    <scope>NUCLEOTIDE SEQUENCE [LARGE SCALE GENOMIC DNA]</scope>
    <source>
        <strain evidence="4 5">IHEM 14462</strain>
    </source>
</reference>
<feature type="compositionally biased region" description="Polar residues" evidence="1">
    <location>
        <begin position="956"/>
        <end position="970"/>
    </location>
</feature>